<dbReference type="SUPFAM" id="SSF54593">
    <property type="entry name" value="Glyoxalase/Bleomycin resistance protein/Dihydroxybiphenyl dioxygenase"/>
    <property type="match status" value="1"/>
</dbReference>
<sequence length="128" mass="13835">MTDDLVRFDTVALDTPDPAGLARFYCDLLGWHVERTDDDWVTIRGDDGTGPGGGARLAFQLAPDFVAPTWPEPDVPQQAHLDLAVDDLASAGAFAESVGARRVHGPGPEEDFWVYLDPAGHPFCLCLT</sequence>
<dbReference type="InterPro" id="IPR029068">
    <property type="entry name" value="Glyas_Bleomycin-R_OHBP_Dase"/>
</dbReference>
<dbReference type="InterPro" id="IPR037523">
    <property type="entry name" value="VOC_core"/>
</dbReference>
<keyword evidence="2" id="KW-0560">Oxidoreductase</keyword>
<dbReference type="EMBL" id="FOFA01000001">
    <property type="protein sequence ID" value="SEP66150.1"/>
    <property type="molecule type" value="Genomic_DNA"/>
</dbReference>
<name>A0A1H8ZNX8_9ACTN</name>
<evidence type="ECO:0000313" key="3">
    <source>
        <dbReference type="Proteomes" id="UP000198504"/>
    </source>
</evidence>
<gene>
    <name evidence="2" type="ORF">SAMN05421756_101313</name>
</gene>
<dbReference type="STRING" id="1036181.SAMN05421756_101313"/>
<dbReference type="AlphaFoldDB" id="A0A1H8ZNX8"/>
<dbReference type="GO" id="GO:0051213">
    <property type="term" value="F:dioxygenase activity"/>
    <property type="evidence" value="ECO:0007669"/>
    <property type="project" value="UniProtKB-KW"/>
</dbReference>
<dbReference type="PROSITE" id="PS51819">
    <property type="entry name" value="VOC"/>
    <property type="match status" value="1"/>
</dbReference>
<keyword evidence="2" id="KW-0223">Dioxygenase</keyword>
<protein>
    <submittedName>
        <fullName evidence="2">Glyoxalase/Bleomycin resistance protein/Dioxygenase superfamily protein</fullName>
    </submittedName>
</protein>
<evidence type="ECO:0000259" key="1">
    <source>
        <dbReference type="PROSITE" id="PS51819"/>
    </source>
</evidence>
<dbReference type="PANTHER" id="PTHR35908">
    <property type="entry name" value="HYPOTHETICAL FUSION PROTEIN"/>
    <property type="match status" value="1"/>
</dbReference>
<accession>A0A1H8ZNX8</accession>
<proteinExistence type="predicted"/>
<dbReference type="InterPro" id="IPR041581">
    <property type="entry name" value="Glyoxalase_6"/>
</dbReference>
<dbReference type="OrthoDB" id="1645442at2"/>
<dbReference type="Gene3D" id="3.10.180.10">
    <property type="entry name" value="2,3-Dihydroxybiphenyl 1,2-Dioxygenase, domain 1"/>
    <property type="match status" value="1"/>
</dbReference>
<feature type="domain" description="VOC" evidence="1">
    <location>
        <begin position="7"/>
        <end position="128"/>
    </location>
</feature>
<keyword evidence="3" id="KW-1185">Reference proteome</keyword>
<reference evidence="3" key="1">
    <citation type="submission" date="2016-10" db="EMBL/GenBank/DDBJ databases">
        <authorList>
            <person name="Varghese N."/>
            <person name="Submissions S."/>
        </authorList>
    </citation>
    <scope>NUCLEOTIDE SEQUENCE [LARGE SCALE GENOMIC DNA]</scope>
    <source>
        <strain evidence="3">CGMCC 4.6856</strain>
    </source>
</reference>
<dbReference type="Pfam" id="PF18029">
    <property type="entry name" value="Glyoxalase_6"/>
    <property type="match status" value="1"/>
</dbReference>
<dbReference type="Proteomes" id="UP000198504">
    <property type="component" value="Unassembled WGS sequence"/>
</dbReference>
<dbReference type="PANTHER" id="PTHR35908:SF1">
    <property type="entry name" value="CONSERVED PROTEIN"/>
    <property type="match status" value="1"/>
</dbReference>
<organism evidence="2 3">
    <name type="scientific">Microlunatus flavus</name>
    <dbReference type="NCBI Taxonomy" id="1036181"/>
    <lineage>
        <taxon>Bacteria</taxon>
        <taxon>Bacillati</taxon>
        <taxon>Actinomycetota</taxon>
        <taxon>Actinomycetes</taxon>
        <taxon>Propionibacteriales</taxon>
        <taxon>Propionibacteriaceae</taxon>
        <taxon>Microlunatus</taxon>
    </lineage>
</organism>
<dbReference type="CDD" id="cd06587">
    <property type="entry name" value="VOC"/>
    <property type="match status" value="1"/>
</dbReference>
<evidence type="ECO:0000313" key="2">
    <source>
        <dbReference type="EMBL" id="SEP66150.1"/>
    </source>
</evidence>
<dbReference type="RefSeq" id="WP_091177364.1">
    <property type="nucleotide sequence ID" value="NZ_FOFA01000001.1"/>
</dbReference>